<name>A0A9P6L6C4_9AGAM</name>
<feature type="compositionally biased region" description="Basic and acidic residues" evidence="1">
    <location>
        <begin position="360"/>
        <end position="452"/>
    </location>
</feature>
<reference evidence="2" key="2">
    <citation type="submission" date="2020-11" db="EMBL/GenBank/DDBJ databases">
        <authorList>
            <consortium name="DOE Joint Genome Institute"/>
            <person name="Kuo A."/>
            <person name="Miyauchi S."/>
            <person name="Kiss E."/>
            <person name="Drula E."/>
            <person name="Kohler A."/>
            <person name="Sanchez-Garcia M."/>
            <person name="Andreopoulos B."/>
            <person name="Barry K.W."/>
            <person name="Bonito G."/>
            <person name="Buee M."/>
            <person name="Carver A."/>
            <person name="Chen C."/>
            <person name="Cichocki N."/>
            <person name="Clum A."/>
            <person name="Culley D."/>
            <person name="Crous P.W."/>
            <person name="Fauchery L."/>
            <person name="Girlanda M."/>
            <person name="Hayes R."/>
            <person name="Keri Z."/>
            <person name="Labutti K."/>
            <person name="Lipzen A."/>
            <person name="Lombard V."/>
            <person name="Magnuson J."/>
            <person name="Maillard F."/>
            <person name="Morin E."/>
            <person name="Murat C."/>
            <person name="Nolan M."/>
            <person name="Ohm R."/>
            <person name="Pangilinan J."/>
            <person name="Pereira M."/>
            <person name="Perotto S."/>
            <person name="Peter M."/>
            <person name="Riley R."/>
            <person name="Sitrit Y."/>
            <person name="Stielow B."/>
            <person name="Szollosi G."/>
            <person name="Zifcakova L."/>
            <person name="Stursova M."/>
            <person name="Spatafora J.W."/>
            <person name="Tedersoo L."/>
            <person name="Vaario L.-M."/>
            <person name="Yamada A."/>
            <person name="Yan M."/>
            <person name="Wang P."/>
            <person name="Xu J."/>
            <person name="Bruns T."/>
            <person name="Baldrian P."/>
            <person name="Vilgalys R."/>
            <person name="Henrissat B."/>
            <person name="Grigoriev I.V."/>
            <person name="Hibbett D."/>
            <person name="Nagy L.G."/>
            <person name="Martin F.M."/>
        </authorList>
    </citation>
    <scope>NUCLEOTIDE SEQUENCE</scope>
    <source>
        <strain evidence="2">UH-Tt-Lm1</strain>
    </source>
</reference>
<feature type="compositionally biased region" description="Polar residues" evidence="1">
    <location>
        <begin position="753"/>
        <end position="762"/>
    </location>
</feature>
<feature type="region of interest" description="Disordered" evidence="1">
    <location>
        <begin position="106"/>
        <end position="152"/>
    </location>
</feature>
<reference evidence="2" key="1">
    <citation type="journal article" date="2020" name="Nat. Commun.">
        <title>Large-scale genome sequencing of mycorrhizal fungi provides insights into the early evolution of symbiotic traits.</title>
        <authorList>
            <person name="Miyauchi S."/>
            <person name="Kiss E."/>
            <person name="Kuo A."/>
            <person name="Drula E."/>
            <person name="Kohler A."/>
            <person name="Sanchez-Garcia M."/>
            <person name="Morin E."/>
            <person name="Andreopoulos B."/>
            <person name="Barry K.W."/>
            <person name="Bonito G."/>
            <person name="Buee M."/>
            <person name="Carver A."/>
            <person name="Chen C."/>
            <person name="Cichocki N."/>
            <person name="Clum A."/>
            <person name="Culley D."/>
            <person name="Crous P.W."/>
            <person name="Fauchery L."/>
            <person name="Girlanda M."/>
            <person name="Hayes R.D."/>
            <person name="Keri Z."/>
            <person name="LaButti K."/>
            <person name="Lipzen A."/>
            <person name="Lombard V."/>
            <person name="Magnuson J."/>
            <person name="Maillard F."/>
            <person name="Murat C."/>
            <person name="Nolan M."/>
            <person name="Ohm R.A."/>
            <person name="Pangilinan J."/>
            <person name="Pereira M.F."/>
            <person name="Perotto S."/>
            <person name="Peter M."/>
            <person name="Pfister S."/>
            <person name="Riley R."/>
            <person name="Sitrit Y."/>
            <person name="Stielow J.B."/>
            <person name="Szollosi G."/>
            <person name="Zifcakova L."/>
            <person name="Stursova M."/>
            <person name="Spatafora J.W."/>
            <person name="Tedersoo L."/>
            <person name="Vaario L.M."/>
            <person name="Yamada A."/>
            <person name="Yan M."/>
            <person name="Wang P."/>
            <person name="Xu J."/>
            <person name="Bruns T."/>
            <person name="Baldrian P."/>
            <person name="Vilgalys R."/>
            <person name="Dunand C."/>
            <person name="Henrissat B."/>
            <person name="Grigoriev I.V."/>
            <person name="Hibbett D."/>
            <person name="Nagy L.G."/>
            <person name="Martin F.M."/>
        </authorList>
    </citation>
    <scope>NUCLEOTIDE SEQUENCE</scope>
    <source>
        <strain evidence="2">UH-Tt-Lm1</strain>
    </source>
</reference>
<dbReference type="OrthoDB" id="10601202at2759"/>
<dbReference type="AlphaFoldDB" id="A0A9P6L6C4"/>
<evidence type="ECO:0000313" key="3">
    <source>
        <dbReference type="Proteomes" id="UP000736335"/>
    </source>
</evidence>
<dbReference type="PANTHER" id="PTHR21616">
    <property type="entry name" value="CENTROSOME SPINDLE POLE ASSOCIATED PROTEIN"/>
    <property type="match status" value="1"/>
</dbReference>
<feature type="compositionally biased region" description="Basic and acidic residues" evidence="1">
    <location>
        <begin position="643"/>
        <end position="670"/>
    </location>
</feature>
<organism evidence="2 3">
    <name type="scientific">Thelephora terrestris</name>
    <dbReference type="NCBI Taxonomy" id="56493"/>
    <lineage>
        <taxon>Eukaryota</taxon>
        <taxon>Fungi</taxon>
        <taxon>Dikarya</taxon>
        <taxon>Basidiomycota</taxon>
        <taxon>Agaricomycotina</taxon>
        <taxon>Agaricomycetes</taxon>
        <taxon>Thelephorales</taxon>
        <taxon>Thelephoraceae</taxon>
        <taxon>Thelephora</taxon>
    </lineage>
</organism>
<evidence type="ECO:0000313" key="2">
    <source>
        <dbReference type="EMBL" id="KAF9784316.1"/>
    </source>
</evidence>
<dbReference type="InterPro" id="IPR026708">
    <property type="entry name" value="CSPP1"/>
</dbReference>
<feature type="region of interest" description="Disordered" evidence="1">
    <location>
        <begin position="332"/>
        <end position="544"/>
    </location>
</feature>
<sequence length="774" mass="87215">MNGFSAAATSSNSPVPPSNLPLQVSHPSFPTASPDFSSFTFKNIGRPPTLLSRFSDVAAAPDYRSPSPPCSDMDMASSEDPAMMAVDDHRAFNPAPRKSLLDILSGTTHQGRDSKIVTTQSQEPGVPESTITPPLSASSTKQVFPRPESRMSSFARQLPVAADDPRTDPGPPQTSVALEIIPTHNPQDSDMIDLYADPDPPSRSPVSLLSDLSETTREIDELKRITILNRVLIGEREELLRRHEEAARALSRAKSQLDHVLSLTDEATQMTSVFVEKEKSRLETKKAKAEAKIEHAKTIEFENLRKAKELERIRQQEEERNAQLELEQAERRRLEEQRKEEEALAAERQRLGEIQAQERAQAEERRRMEEEQQRLAAEDRRRRDEEQRKEEEERLHKRLAEEREAVARKQEEDRRTQLLERRRLVDEEKSPEKEQQRIFKEKRDTVLKDKYKNYNRPEAGNPPAGPSSGLEGTSTSNPPSNFVNVPKNPRVIAERSSAIAQVNGTRDTPKFVPASMEEGRLPPDLCQRVKGLDNGTDHAVKNETASPVITPVDVAQPVDSTPLAPILFPPVSSMSTGAPAPAPATLVAPSHLPARPPTIYSHPPVPRESHYYRSRSRSSPRSPRHGSPISRLPSRTSLSPEPVRGRVDHYSPPPDRDYYRNGSSRRDRDTPSASPPPRQHVRKRQFQDLWERADTPRKMDYSHPTSSHPAKRTRAASPLRSRSPPSPQNRPLTQPPIVVSARRPPQIIRRGRTGNQLPLEQRLTNRPDLFERIR</sequence>
<feature type="region of interest" description="Disordered" evidence="1">
    <location>
        <begin position="1"/>
        <end position="29"/>
    </location>
</feature>
<proteinExistence type="predicted"/>
<keyword evidence="3" id="KW-1185">Reference proteome</keyword>
<protein>
    <submittedName>
        <fullName evidence="2">Uncharacterized protein</fullName>
    </submittedName>
</protein>
<feature type="region of interest" description="Disordered" evidence="1">
    <location>
        <begin position="568"/>
        <end position="774"/>
    </location>
</feature>
<gene>
    <name evidence="2" type="ORF">BJ322DRAFT_1109039</name>
</gene>
<evidence type="ECO:0000256" key="1">
    <source>
        <dbReference type="SAM" id="MobiDB-lite"/>
    </source>
</evidence>
<feature type="compositionally biased region" description="Basic residues" evidence="1">
    <location>
        <begin position="612"/>
        <end position="624"/>
    </location>
</feature>
<feature type="compositionally biased region" description="Basic and acidic residues" evidence="1">
    <location>
        <begin position="685"/>
        <end position="701"/>
    </location>
</feature>
<feature type="compositionally biased region" description="Polar residues" evidence="1">
    <location>
        <begin position="470"/>
        <end position="483"/>
    </location>
</feature>
<dbReference type="EMBL" id="WIUZ02000008">
    <property type="protein sequence ID" value="KAF9784316.1"/>
    <property type="molecule type" value="Genomic_DNA"/>
</dbReference>
<dbReference type="GO" id="GO:0005874">
    <property type="term" value="C:microtubule"/>
    <property type="evidence" value="ECO:0007669"/>
    <property type="project" value="InterPro"/>
</dbReference>
<feature type="compositionally biased region" description="Basic and acidic residues" evidence="1">
    <location>
        <begin position="763"/>
        <end position="774"/>
    </location>
</feature>
<dbReference type="Proteomes" id="UP000736335">
    <property type="component" value="Unassembled WGS sequence"/>
</dbReference>
<dbReference type="GO" id="GO:0032467">
    <property type="term" value="P:positive regulation of cytokinesis"/>
    <property type="evidence" value="ECO:0007669"/>
    <property type="project" value="InterPro"/>
</dbReference>
<dbReference type="PANTHER" id="PTHR21616:SF2">
    <property type="entry name" value="CENTROSOME AND SPINDLE POLE-ASSOCIATED PROTEIN 1"/>
    <property type="match status" value="1"/>
</dbReference>
<dbReference type="GO" id="GO:0000922">
    <property type="term" value="C:spindle pole"/>
    <property type="evidence" value="ECO:0007669"/>
    <property type="project" value="InterPro"/>
</dbReference>
<comment type="caution">
    <text evidence="2">The sequence shown here is derived from an EMBL/GenBank/DDBJ whole genome shotgun (WGS) entry which is preliminary data.</text>
</comment>
<accession>A0A9P6L6C4</accession>
<feature type="compositionally biased region" description="Polar residues" evidence="1">
    <location>
        <begin position="116"/>
        <end position="142"/>
    </location>
</feature>
<feature type="compositionally biased region" description="Basic and acidic residues" evidence="1">
    <location>
        <begin position="332"/>
        <end position="351"/>
    </location>
</feature>